<dbReference type="AlphaFoldDB" id="A0A1B1YD33"/>
<protein>
    <recommendedName>
        <fullName evidence="2 5">Methionyl-tRNA formyltransferase</fullName>
        <ecNumber evidence="2 5">2.1.2.9</ecNumber>
    </recommendedName>
</protein>
<feature type="binding site" evidence="5">
    <location>
        <begin position="109"/>
        <end position="112"/>
    </location>
    <ligand>
        <name>(6S)-5,6,7,8-tetrahydrofolate</name>
        <dbReference type="ChEBI" id="CHEBI:57453"/>
    </ligand>
</feature>
<evidence type="ECO:0000313" key="8">
    <source>
        <dbReference type="EMBL" id="ANW98683.1"/>
    </source>
</evidence>
<dbReference type="PANTHER" id="PTHR11138">
    <property type="entry name" value="METHIONYL-TRNA FORMYLTRANSFERASE"/>
    <property type="match status" value="1"/>
</dbReference>
<dbReference type="CDD" id="cd08646">
    <property type="entry name" value="FMT_core_Met-tRNA-FMT_N"/>
    <property type="match status" value="1"/>
</dbReference>
<dbReference type="FunFam" id="3.40.50.12230:FF:000001">
    <property type="entry name" value="Methionyl-tRNA formyltransferase"/>
    <property type="match status" value="1"/>
</dbReference>
<organism evidence="8 9">
    <name type="scientific">Thermoclostridium stercorarium subsp. thermolacticum DSM 2910</name>
    <dbReference type="NCBI Taxonomy" id="1121336"/>
    <lineage>
        <taxon>Bacteria</taxon>
        <taxon>Bacillati</taxon>
        <taxon>Bacillota</taxon>
        <taxon>Clostridia</taxon>
        <taxon>Eubacteriales</taxon>
        <taxon>Oscillospiraceae</taxon>
        <taxon>Thermoclostridium</taxon>
    </lineage>
</organism>
<dbReference type="InterPro" id="IPR005794">
    <property type="entry name" value="Fmt"/>
</dbReference>
<dbReference type="SUPFAM" id="SSF53328">
    <property type="entry name" value="Formyltransferase"/>
    <property type="match status" value="1"/>
</dbReference>
<comment type="function">
    <text evidence="5">Attaches a formyl group to the free amino group of methionyl-tRNA(fMet). The formyl group appears to play a dual role in the initiator identity of N-formylmethionyl-tRNA by promoting its recognition by IF2 and preventing the misappropriation of this tRNA by the elongation apparatus.</text>
</comment>
<comment type="catalytic activity">
    <reaction evidence="5">
        <text>L-methionyl-tRNA(fMet) + (6R)-10-formyltetrahydrofolate = N-formyl-L-methionyl-tRNA(fMet) + (6S)-5,6,7,8-tetrahydrofolate + H(+)</text>
        <dbReference type="Rhea" id="RHEA:24380"/>
        <dbReference type="Rhea" id="RHEA-COMP:9952"/>
        <dbReference type="Rhea" id="RHEA-COMP:9953"/>
        <dbReference type="ChEBI" id="CHEBI:15378"/>
        <dbReference type="ChEBI" id="CHEBI:57453"/>
        <dbReference type="ChEBI" id="CHEBI:78530"/>
        <dbReference type="ChEBI" id="CHEBI:78844"/>
        <dbReference type="ChEBI" id="CHEBI:195366"/>
        <dbReference type="EC" id="2.1.2.9"/>
    </reaction>
</comment>
<feature type="domain" description="Formyl transferase C-terminal" evidence="7">
    <location>
        <begin position="203"/>
        <end position="302"/>
    </location>
</feature>
<evidence type="ECO:0000313" key="9">
    <source>
        <dbReference type="Proteomes" id="UP000092971"/>
    </source>
</evidence>
<dbReference type="InterPro" id="IPR011034">
    <property type="entry name" value="Formyl_transferase-like_C_sf"/>
</dbReference>
<evidence type="ECO:0000256" key="3">
    <source>
        <dbReference type="ARBA" id="ARBA00022679"/>
    </source>
</evidence>
<evidence type="ECO:0000256" key="1">
    <source>
        <dbReference type="ARBA" id="ARBA00010699"/>
    </source>
</evidence>
<dbReference type="EC" id="2.1.2.9" evidence="2 5"/>
<dbReference type="InterPro" id="IPR002376">
    <property type="entry name" value="Formyl_transf_N"/>
</dbReference>
<evidence type="ECO:0000256" key="5">
    <source>
        <dbReference type="HAMAP-Rule" id="MF_00182"/>
    </source>
</evidence>
<accession>A0A1B1YD33</accession>
<evidence type="ECO:0000256" key="2">
    <source>
        <dbReference type="ARBA" id="ARBA00012261"/>
    </source>
</evidence>
<dbReference type="GO" id="GO:0004479">
    <property type="term" value="F:methionyl-tRNA formyltransferase activity"/>
    <property type="evidence" value="ECO:0007669"/>
    <property type="project" value="UniProtKB-UniRule"/>
</dbReference>
<dbReference type="PANTHER" id="PTHR11138:SF5">
    <property type="entry name" value="METHIONYL-TRNA FORMYLTRANSFERASE, MITOCHONDRIAL"/>
    <property type="match status" value="1"/>
</dbReference>
<dbReference type="CDD" id="cd08704">
    <property type="entry name" value="Met_tRNA_FMT_C"/>
    <property type="match status" value="1"/>
</dbReference>
<dbReference type="RefSeq" id="WP_015359025.1">
    <property type="nucleotide sequence ID" value="NZ_CP014672.1"/>
</dbReference>
<dbReference type="Gene3D" id="3.40.50.12230">
    <property type="match status" value="1"/>
</dbReference>
<gene>
    <name evidence="5" type="primary">fmt</name>
    <name evidence="8" type="ORF">CSTERTH_06395</name>
</gene>
<dbReference type="HAMAP" id="MF_00182">
    <property type="entry name" value="Formyl_trans"/>
    <property type="match status" value="1"/>
</dbReference>
<sequence length="316" mass="34865">MRIVFMGTPEFAVPSLEILINNGMDVVAVVTQPDKPRGRGYKVSFSPVKECALKYNIPVMQPEKIGSSDSVQQLKEMAPDLFVTCAFGQFLTQKVLDIPKYGTVNVHGSLLPKYRGAAPIQWAIINGEKTTGVTTMLTVLKMDAGDILLSREIPIDDDMTAGQLHDKMSIIGAELLLETIRRIEKGTITPIPQNEAEATYAPRIVRETGRINWDADATAIHNLVRGTDPWPGAYSYLNGKRMRIWKTKVRDAGLISGNKPGTIIEVGKSFITVQAGKGAVNVLEIQCDNGKRMTVEQYLCGHEIKPGDRFEQEQPL</sequence>
<dbReference type="Pfam" id="PF00551">
    <property type="entry name" value="Formyl_trans_N"/>
    <property type="match status" value="1"/>
</dbReference>
<dbReference type="InterPro" id="IPR041711">
    <property type="entry name" value="Met-tRNA-FMT_N"/>
</dbReference>
<dbReference type="EMBL" id="CP014672">
    <property type="protein sequence ID" value="ANW98683.1"/>
    <property type="molecule type" value="Genomic_DNA"/>
</dbReference>
<dbReference type="SUPFAM" id="SSF50486">
    <property type="entry name" value="FMT C-terminal domain-like"/>
    <property type="match status" value="1"/>
</dbReference>
<dbReference type="OrthoDB" id="9802815at2"/>
<keyword evidence="4 5" id="KW-0648">Protein biosynthesis</keyword>
<evidence type="ECO:0000259" key="6">
    <source>
        <dbReference type="Pfam" id="PF00551"/>
    </source>
</evidence>
<name>A0A1B1YD33_THEST</name>
<dbReference type="InterPro" id="IPR044135">
    <property type="entry name" value="Met-tRNA-FMT_C"/>
</dbReference>
<evidence type="ECO:0000259" key="7">
    <source>
        <dbReference type="Pfam" id="PF02911"/>
    </source>
</evidence>
<keyword evidence="3 5" id="KW-0808">Transferase</keyword>
<dbReference type="NCBIfam" id="TIGR00460">
    <property type="entry name" value="fmt"/>
    <property type="match status" value="1"/>
</dbReference>
<evidence type="ECO:0000256" key="4">
    <source>
        <dbReference type="ARBA" id="ARBA00022917"/>
    </source>
</evidence>
<reference evidence="8 9" key="1">
    <citation type="submission" date="2016-02" db="EMBL/GenBank/DDBJ databases">
        <title>Comparison of Clostridium stercorarium subspecies using comparative genomics and transcriptomics.</title>
        <authorList>
            <person name="Schellenberg J."/>
            <person name="Thallinger G."/>
            <person name="Levin D.B."/>
            <person name="Zhang X."/>
            <person name="Alvare G."/>
            <person name="Fristensky B."/>
            <person name="Sparling R."/>
        </authorList>
    </citation>
    <scope>NUCLEOTIDE SEQUENCE [LARGE SCALE GENOMIC DNA]</scope>
    <source>
        <strain evidence="8 9">DSM 2910</strain>
    </source>
</reference>
<dbReference type="Pfam" id="PF02911">
    <property type="entry name" value="Formyl_trans_C"/>
    <property type="match status" value="1"/>
</dbReference>
<dbReference type="Proteomes" id="UP000092971">
    <property type="component" value="Chromosome"/>
</dbReference>
<comment type="similarity">
    <text evidence="1 5">Belongs to the Fmt family.</text>
</comment>
<proteinExistence type="inferred from homology"/>
<dbReference type="GO" id="GO:0005829">
    <property type="term" value="C:cytosol"/>
    <property type="evidence" value="ECO:0007669"/>
    <property type="project" value="TreeGrafter"/>
</dbReference>
<feature type="domain" description="Formyl transferase N-terminal" evidence="6">
    <location>
        <begin position="1"/>
        <end position="179"/>
    </location>
</feature>
<dbReference type="InterPro" id="IPR005793">
    <property type="entry name" value="Formyl_trans_C"/>
</dbReference>
<dbReference type="InterPro" id="IPR036477">
    <property type="entry name" value="Formyl_transf_N_sf"/>
</dbReference>